<dbReference type="Proteomes" id="UP000005101">
    <property type="component" value="Unassembled WGS sequence"/>
</dbReference>
<proteinExistence type="predicted"/>
<sequence>MHIVSSPFLDTDHRYIFSYVSEIPCYPSLFPYQVSSAATTDNRSTPTRHRHKIRNEEYPSSLPLQRSLYIPPDSYLRKILFSRFNLVEIPKDISHHDIKPHSFHHLQTVAPILVWNMGVMTHVISTDQL</sequence>
<gene>
    <name evidence="1" type="ORF">BFAG_04120</name>
</gene>
<reference evidence="1 2" key="1">
    <citation type="submission" date="2008-12" db="EMBL/GenBank/DDBJ databases">
        <title>Annotation of Bacteroides fragilis strain 3_1_12.</title>
        <authorList>
            <consortium name="The Broad Institute Genome Sequencing Platform"/>
            <person name="Ward D."/>
            <person name="Young S.K."/>
            <person name="Kodira C.D."/>
            <person name="Zeng Q."/>
            <person name="Koehrsen M."/>
            <person name="Alvarado L."/>
            <person name="Berlin A."/>
            <person name="Borenstein D."/>
            <person name="Chen Z."/>
            <person name="Engels R."/>
            <person name="Freedman E."/>
            <person name="Gellesch M."/>
            <person name="Goldberg J."/>
            <person name="Griggs A."/>
            <person name="Gujja S."/>
            <person name="Heiman D."/>
            <person name="Hepburn T."/>
            <person name="Howarth C."/>
            <person name="Jen D."/>
            <person name="Larson L."/>
            <person name="Lewis B."/>
            <person name="Mehta T."/>
            <person name="Park D."/>
            <person name="Pearson M."/>
            <person name="Roberts A."/>
            <person name="Saif S."/>
            <person name="Shea T."/>
            <person name="Shenoy N."/>
            <person name="Sisk P."/>
            <person name="Stolte C."/>
            <person name="Sykes S."/>
            <person name="Walk T."/>
            <person name="White J."/>
            <person name="Yandava C."/>
            <person name="Allen-Vercoe E."/>
            <person name="Strauss J."/>
            <person name="Ambrose C."/>
            <person name="Lander E."/>
            <person name="Nusbaum C."/>
            <person name="Galagan J."/>
            <person name="Birren B."/>
        </authorList>
    </citation>
    <scope>NUCLEOTIDE SEQUENCE [LARGE SCALE GENOMIC DNA]</scope>
    <source>
        <strain evidence="1 2">3_1_12</strain>
    </source>
</reference>
<protein>
    <submittedName>
        <fullName evidence="1">Uncharacterized protein</fullName>
    </submittedName>
</protein>
<organism evidence="1 2">
    <name type="scientific">Bacteroides fragilis 3_1_12</name>
    <dbReference type="NCBI Taxonomy" id="457424"/>
    <lineage>
        <taxon>Bacteria</taxon>
        <taxon>Pseudomonadati</taxon>
        <taxon>Bacteroidota</taxon>
        <taxon>Bacteroidia</taxon>
        <taxon>Bacteroidales</taxon>
        <taxon>Bacteroidaceae</taxon>
        <taxon>Bacteroides</taxon>
    </lineage>
</organism>
<keyword evidence="2" id="KW-1185">Reference proteome</keyword>
<name>A0ABN0BR38_BACFG</name>
<evidence type="ECO:0000313" key="2">
    <source>
        <dbReference type="Proteomes" id="UP000005101"/>
    </source>
</evidence>
<evidence type="ECO:0000313" key="1">
    <source>
        <dbReference type="EMBL" id="EFR55422.1"/>
    </source>
</evidence>
<accession>A0ABN0BR38</accession>
<dbReference type="EMBL" id="EQ973217">
    <property type="protein sequence ID" value="EFR55422.1"/>
    <property type="molecule type" value="Genomic_DNA"/>
</dbReference>